<keyword evidence="5 7" id="KW-1133">Transmembrane helix</keyword>
<dbReference type="RefSeq" id="WP_160366691.1">
    <property type="nucleotide sequence ID" value="NZ_JACEIB010000007.1"/>
</dbReference>
<evidence type="ECO:0000256" key="3">
    <source>
        <dbReference type="ARBA" id="ARBA00022475"/>
    </source>
</evidence>
<dbReference type="GO" id="GO:0005886">
    <property type="term" value="C:plasma membrane"/>
    <property type="evidence" value="ECO:0007669"/>
    <property type="project" value="UniProtKB-SubCell"/>
</dbReference>
<dbReference type="EMBL" id="JACEIB010000007">
    <property type="protein sequence ID" value="MBA2934921.1"/>
    <property type="molecule type" value="Genomic_DNA"/>
</dbReference>
<feature type="transmembrane region" description="Helical" evidence="7">
    <location>
        <begin position="40"/>
        <end position="68"/>
    </location>
</feature>
<dbReference type="InterPro" id="IPR001123">
    <property type="entry name" value="LeuE-type"/>
</dbReference>
<keyword evidence="4 7" id="KW-0812">Transmembrane</keyword>
<evidence type="ECO:0000256" key="6">
    <source>
        <dbReference type="ARBA" id="ARBA00023136"/>
    </source>
</evidence>
<evidence type="ECO:0000313" key="9">
    <source>
        <dbReference type="Proteomes" id="UP000570166"/>
    </source>
</evidence>
<comment type="similarity">
    <text evidence="2">Belongs to the Rht family.</text>
</comment>
<dbReference type="AlphaFoldDB" id="A0A838L6F6"/>
<keyword evidence="9" id="KW-1185">Reference proteome</keyword>
<dbReference type="PANTHER" id="PTHR30086:SF14">
    <property type="entry name" value="HOMOSERINE_HOMOSERINE LACTONE EFFLUX PROTEIN"/>
    <property type="match status" value="1"/>
</dbReference>
<evidence type="ECO:0000256" key="4">
    <source>
        <dbReference type="ARBA" id="ARBA00022692"/>
    </source>
</evidence>
<evidence type="ECO:0000256" key="5">
    <source>
        <dbReference type="ARBA" id="ARBA00022989"/>
    </source>
</evidence>
<comment type="caution">
    <text evidence="8">The sequence shown here is derived from an EMBL/GenBank/DDBJ whole genome shotgun (WGS) entry which is preliminary data.</text>
</comment>
<feature type="transmembrane region" description="Helical" evidence="7">
    <location>
        <begin position="148"/>
        <end position="169"/>
    </location>
</feature>
<evidence type="ECO:0000256" key="1">
    <source>
        <dbReference type="ARBA" id="ARBA00004651"/>
    </source>
</evidence>
<dbReference type="GO" id="GO:0042970">
    <property type="term" value="F:homoserine transmembrane transporter activity"/>
    <property type="evidence" value="ECO:0007669"/>
    <property type="project" value="TreeGrafter"/>
</dbReference>
<dbReference type="PANTHER" id="PTHR30086">
    <property type="entry name" value="ARGININE EXPORTER PROTEIN ARGO"/>
    <property type="match status" value="1"/>
</dbReference>
<gene>
    <name evidence="8" type="ORF">HZF05_12515</name>
</gene>
<protein>
    <submittedName>
        <fullName evidence="8">LysE family translocator</fullName>
    </submittedName>
</protein>
<proteinExistence type="inferred from homology"/>
<feature type="transmembrane region" description="Helical" evidence="7">
    <location>
        <begin position="6"/>
        <end position="28"/>
    </location>
</feature>
<reference evidence="8 9" key="1">
    <citation type="submission" date="2020-07" db="EMBL/GenBank/DDBJ databases">
        <authorList>
            <person name="Sun Q."/>
        </authorList>
    </citation>
    <scope>NUCLEOTIDE SEQUENCE [LARGE SCALE GENOMIC DNA]</scope>
    <source>
        <strain evidence="8 9">CGMCC 1.13654</strain>
    </source>
</reference>
<evidence type="ECO:0000256" key="7">
    <source>
        <dbReference type="SAM" id="Phobius"/>
    </source>
</evidence>
<comment type="subcellular location">
    <subcellularLocation>
        <location evidence="1">Cell membrane</location>
        <topology evidence="1">Multi-pass membrane protein</topology>
    </subcellularLocation>
</comment>
<dbReference type="Pfam" id="PF01810">
    <property type="entry name" value="LysE"/>
    <property type="match status" value="1"/>
</dbReference>
<organism evidence="8 9">
    <name type="scientific">Sphingomonas chungangi</name>
    <dbReference type="NCBI Taxonomy" id="2683589"/>
    <lineage>
        <taxon>Bacteria</taxon>
        <taxon>Pseudomonadati</taxon>
        <taxon>Pseudomonadota</taxon>
        <taxon>Alphaproteobacteria</taxon>
        <taxon>Sphingomonadales</taxon>
        <taxon>Sphingomonadaceae</taxon>
        <taxon>Sphingomonas</taxon>
    </lineage>
</organism>
<keyword evidence="3" id="KW-1003">Cell membrane</keyword>
<evidence type="ECO:0000256" key="2">
    <source>
        <dbReference type="ARBA" id="ARBA00007928"/>
    </source>
</evidence>
<sequence length="210" mass="22344">MSWDRWWLFAVTVFLISGTPGPNMLHVMTRSVRHGFARSIWAMAGCMSAVLLALVASAAGVGALLLASPHLFDALRYAGAAYLAWLGIKAWRGAGKSAAGMDPDVPVAAGASAFALFRDALFTGLSNPKLILFAAALFPQFVSQKAGWAPQFAILTGTFVVIETGWYVAYAAGGRRLASWLASPERQRLFDRATGSLFFLFGAGLIAARA</sequence>
<evidence type="ECO:0000313" key="8">
    <source>
        <dbReference type="EMBL" id="MBA2934921.1"/>
    </source>
</evidence>
<name>A0A838L6F6_9SPHN</name>
<keyword evidence="6 7" id="KW-0472">Membrane</keyword>
<dbReference type="Proteomes" id="UP000570166">
    <property type="component" value="Unassembled WGS sequence"/>
</dbReference>
<accession>A0A838L6F6</accession>
<dbReference type="PIRSF" id="PIRSF006324">
    <property type="entry name" value="LeuE"/>
    <property type="match status" value="1"/>
</dbReference>